<sequence length="220" mass="22489">MTAPDRGPVDGGIRGMADGDGNDGAGEKTFTQADVDRIVRERIGREREKYADYDDLKQQAAEADKNKSAMDKLLEKVSGLEDRAAKAEAQNLRNAVAAAKGLSAKQAKRLQGSTREELEADADELLADWKPAGDGKGDGGKQGSGDAGGKQGGDGAADGEGKQGSGGAPGSGQDGGDGDGRRSLPPSGRPKEQLTSGSVPSSSGDKTPAEMAESILKSSF</sequence>
<evidence type="ECO:0000256" key="1">
    <source>
        <dbReference type="SAM" id="Coils"/>
    </source>
</evidence>
<organism evidence="3 4">
    <name type="scientific">Mangrovihabitans endophyticus</name>
    <dbReference type="NCBI Taxonomy" id="1751298"/>
    <lineage>
        <taxon>Bacteria</taxon>
        <taxon>Bacillati</taxon>
        <taxon>Actinomycetota</taxon>
        <taxon>Actinomycetes</taxon>
        <taxon>Micromonosporales</taxon>
        <taxon>Micromonosporaceae</taxon>
        <taxon>Mangrovihabitans</taxon>
    </lineage>
</organism>
<keyword evidence="1" id="KW-0175">Coiled coil</keyword>
<evidence type="ECO:0008006" key="5">
    <source>
        <dbReference type="Google" id="ProtNLM"/>
    </source>
</evidence>
<reference evidence="3" key="1">
    <citation type="journal article" date="2014" name="Int. J. Syst. Evol. Microbiol.">
        <title>Complete genome sequence of Corynebacterium casei LMG S-19264T (=DSM 44701T), isolated from a smear-ripened cheese.</title>
        <authorList>
            <consortium name="US DOE Joint Genome Institute (JGI-PGF)"/>
            <person name="Walter F."/>
            <person name="Albersmeier A."/>
            <person name="Kalinowski J."/>
            <person name="Ruckert C."/>
        </authorList>
    </citation>
    <scope>NUCLEOTIDE SEQUENCE</scope>
    <source>
        <strain evidence="3">CGMCC 4.7299</strain>
    </source>
</reference>
<gene>
    <name evidence="3" type="ORF">GCM10012284_24060</name>
</gene>
<name>A0A8J3C0F1_9ACTN</name>
<feature type="compositionally biased region" description="Gly residues" evidence="2">
    <location>
        <begin position="140"/>
        <end position="175"/>
    </location>
</feature>
<dbReference type="AlphaFoldDB" id="A0A8J3C0F1"/>
<keyword evidence="4" id="KW-1185">Reference proteome</keyword>
<proteinExistence type="predicted"/>
<protein>
    <recommendedName>
        <fullName evidence="5">Scaffolding protein</fullName>
    </recommendedName>
</protein>
<evidence type="ECO:0000313" key="3">
    <source>
        <dbReference type="EMBL" id="GGK89266.1"/>
    </source>
</evidence>
<reference evidence="3" key="2">
    <citation type="submission" date="2020-09" db="EMBL/GenBank/DDBJ databases">
        <authorList>
            <person name="Sun Q."/>
            <person name="Zhou Y."/>
        </authorList>
    </citation>
    <scope>NUCLEOTIDE SEQUENCE</scope>
    <source>
        <strain evidence="3">CGMCC 4.7299</strain>
    </source>
</reference>
<feature type="coiled-coil region" evidence="1">
    <location>
        <begin position="53"/>
        <end position="90"/>
    </location>
</feature>
<dbReference type="Proteomes" id="UP000656042">
    <property type="component" value="Unassembled WGS sequence"/>
</dbReference>
<evidence type="ECO:0000313" key="4">
    <source>
        <dbReference type="Proteomes" id="UP000656042"/>
    </source>
</evidence>
<feature type="region of interest" description="Disordered" evidence="2">
    <location>
        <begin position="1"/>
        <end position="33"/>
    </location>
</feature>
<feature type="compositionally biased region" description="Polar residues" evidence="2">
    <location>
        <begin position="193"/>
        <end position="205"/>
    </location>
</feature>
<feature type="region of interest" description="Disordered" evidence="2">
    <location>
        <begin position="98"/>
        <end position="220"/>
    </location>
</feature>
<comment type="caution">
    <text evidence="3">The sequence shown here is derived from an EMBL/GenBank/DDBJ whole genome shotgun (WGS) entry which is preliminary data.</text>
</comment>
<accession>A0A8J3C0F1</accession>
<evidence type="ECO:0000256" key="2">
    <source>
        <dbReference type="SAM" id="MobiDB-lite"/>
    </source>
</evidence>
<dbReference type="EMBL" id="BMMX01000008">
    <property type="protein sequence ID" value="GGK89266.1"/>
    <property type="molecule type" value="Genomic_DNA"/>
</dbReference>